<feature type="non-terminal residue" evidence="2">
    <location>
        <position position="1"/>
    </location>
</feature>
<evidence type="ECO:0000313" key="2">
    <source>
        <dbReference type="EMBL" id="CAH3142789.1"/>
    </source>
</evidence>
<evidence type="ECO:0000256" key="1">
    <source>
        <dbReference type="SAM" id="MobiDB-lite"/>
    </source>
</evidence>
<feature type="non-terminal residue" evidence="2">
    <location>
        <position position="202"/>
    </location>
</feature>
<keyword evidence="3" id="KW-1185">Reference proteome</keyword>
<accession>A0AAU9XB60</accession>
<name>A0AAU9XB60_9CNID</name>
<dbReference type="Proteomes" id="UP001159428">
    <property type="component" value="Unassembled WGS sequence"/>
</dbReference>
<reference evidence="2 3" key="1">
    <citation type="submission" date="2022-05" db="EMBL/GenBank/DDBJ databases">
        <authorList>
            <consortium name="Genoscope - CEA"/>
            <person name="William W."/>
        </authorList>
    </citation>
    <scope>NUCLEOTIDE SEQUENCE [LARGE SCALE GENOMIC DNA]</scope>
</reference>
<sequence length="202" mass="22993">TGSSRISTTGESSRHTPRSATSLDNEVVFRRHAANLEHQMLHWMMYKLHQFLPDGRVSEDSAIDLGDVITDEEEIVEELIKRGVENFDMALEHWYEAIDYVMEWRRPGLSQGGKNSFFLIEADKKLNALISGSRKLRKVIEQYDLMETPLTRTPSNMLTWIDDGSLQEQIPLEFSEDLGDQNSSDADSFVSASDNAQLEVLL</sequence>
<proteinExistence type="predicted"/>
<feature type="compositionally biased region" description="Polar residues" evidence="1">
    <location>
        <begin position="1"/>
        <end position="11"/>
    </location>
</feature>
<dbReference type="EMBL" id="CALNXJ010000037">
    <property type="protein sequence ID" value="CAH3142789.1"/>
    <property type="molecule type" value="Genomic_DNA"/>
</dbReference>
<organism evidence="2 3">
    <name type="scientific">Pocillopora meandrina</name>
    <dbReference type="NCBI Taxonomy" id="46732"/>
    <lineage>
        <taxon>Eukaryota</taxon>
        <taxon>Metazoa</taxon>
        <taxon>Cnidaria</taxon>
        <taxon>Anthozoa</taxon>
        <taxon>Hexacorallia</taxon>
        <taxon>Scleractinia</taxon>
        <taxon>Astrocoeniina</taxon>
        <taxon>Pocilloporidae</taxon>
        <taxon>Pocillopora</taxon>
    </lineage>
</organism>
<evidence type="ECO:0000313" key="3">
    <source>
        <dbReference type="Proteomes" id="UP001159428"/>
    </source>
</evidence>
<feature type="region of interest" description="Disordered" evidence="1">
    <location>
        <begin position="1"/>
        <end position="21"/>
    </location>
</feature>
<gene>
    <name evidence="2" type="ORF">PMEA_00020237</name>
</gene>
<protein>
    <submittedName>
        <fullName evidence="2">Uncharacterized protein</fullName>
    </submittedName>
</protein>
<comment type="caution">
    <text evidence="2">The sequence shown here is derived from an EMBL/GenBank/DDBJ whole genome shotgun (WGS) entry which is preliminary data.</text>
</comment>
<dbReference type="AlphaFoldDB" id="A0AAU9XB60"/>